<name>A0A7C9D9R1_OPUST</name>
<dbReference type="AlphaFoldDB" id="A0A7C9D9R1"/>
<protein>
    <submittedName>
        <fullName evidence="1">Uncharacterized protein</fullName>
    </submittedName>
</protein>
<sequence length="133" mass="14283">MDTPSHCLARRVGLTAIANAYIVFLKPIQISEDATHAPYVNTPVARDHTRLLSGDCFDEFETAWHRSSGKREFGGRKEHLVFFVGDASTSCATPPGGSNGPLSVIRATTIATEALMVEESIGQKLCLGLGYGC</sequence>
<reference evidence="1" key="1">
    <citation type="journal article" date="2013" name="J. Plant Res.">
        <title>Effect of fungi and light on seed germination of three Opuntia species from semiarid lands of central Mexico.</title>
        <authorList>
            <person name="Delgado-Sanchez P."/>
            <person name="Jimenez-Bremont J.F."/>
            <person name="Guerrero-Gonzalez Mde L."/>
            <person name="Flores J."/>
        </authorList>
    </citation>
    <scope>NUCLEOTIDE SEQUENCE</scope>
    <source>
        <tissue evidence="1">Cladode</tissue>
    </source>
</reference>
<proteinExistence type="predicted"/>
<dbReference type="EMBL" id="GISG01100367">
    <property type="protein sequence ID" value="MBA4636447.1"/>
    <property type="molecule type" value="Transcribed_RNA"/>
</dbReference>
<organism evidence="1">
    <name type="scientific">Opuntia streptacantha</name>
    <name type="common">Prickly pear cactus</name>
    <name type="synonym">Opuntia cardona</name>
    <dbReference type="NCBI Taxonomy" id="393608"/>
    <lineage>
        <taxon>Eukaryota</taxon>
        <taxon>Viridiplantae</taxon>
        <taxon>Streptophyta</taxon>
        <taxon>Embryophyta</taxon>
        <taxon>Tracheophyta</taxon>
        <taxon>Spermatophyta</taxon>
        <taxon>Magnoliopsida</taxon>
        <taxon>eudicotyledons</taxon>
        <taxon>Gunneridae</taxon>
        <taxon>Pentapetalae</taxon>
        <taxon>Caryophyllales</taxon>
        <taxon>Cactineae</taxon>
        <taxon>Cactaceae</taxon>
        <taxon>Opuntioideae</taxon>
        <taxon>Opuntia</taxon>
    </lineage>
</organism>
<accession>A0A7C9D9R1</accession>
<evidence type="ECO:0000313" key="1">
    <source>
        <dbReference type="EMBL" id="MBA4636447.1"/>
    </source>
</evidence>
<reference evidence="1" key="2">
    <citation type="submission" date="2020-07" db="EMBL/GenBank/DDBJ databases">
        <authorList>
            <person name="Vera ALvarez R."/>
            <person name="Arias-Moreno D.M."/>
            <person name="Jimenez-Jacinto V."/>
            <person name="Jimenez-Bremont J.F."/>
            <person name="Swaminathan K."/>
            <person name="Moose S.P."/>
            <person name="Guerrero-Gonzalez M.L."/>
            <person name="Marino-Ramirez L."/>
            <person name="Landsman D."/>
            <person name="Rodriguez-Kessler M."/>
            <person name="Delgado-Sanchez P."/>
        </authorList>
    </citation>
    <scope>NUCLEOTIDE SEQUENCE</scope>
    <source>
        <tissue evidence="1">Cladode</tissue>
    </source>
</reference>